<evidence type="ECO:0000256" key="1">
    <source>
        <dbReference type="ARBA" id="ARBA00006336"/>
    </source>
</evidence>
<evidence type="ECO:0000313" key="4">
    <source>
        <dbReference type="Proteomes" id="UP000825935"/>
    </source>
</evidence>
<comment type="caution">
    <text evidence="3">The sequence shown here is derived from an EMBL/GenBank/DDBJ whole genome shotgun (WGS) entry which is preliminary data.</text>
</comment>
<dbReference type="OMA" id="FCERNWP"/>
<proteinExistence type="inferred from homology"/>
<organism evidence="3 4">
    <name type="scientific">Ceratopteris richardii</name>
    <name type="common">Triangle waterfern</name>
    <dbReference type="NCBI Taxonomy" id="49495"/>
    <lineage>
        <taxon>Eukaryota</taxon>
        <taxon>Viridiplantae</taxon>
        <taxon>Streptophyta</taxon>
        <taxon>Embryophyta</taxon>
        <taxon>Tracheophyta</taxon>
        <taxon>Polypodiopsida</taxon>
        <taxon>Polypodiidae</taxon>
        <taxon>Polypodiales</taxon>
        <taxon>Pteridineae</taxon>
        <taxon>Pteridaceae</taxon>
        <taxon>Parkerioideae</taxon>
        <taxon>Ceratopteris</taxon>
    </lineage>
</organism>
<gene>
    <name evidence="3" type="ORF">KP509_18G066200</name>
</gene>
<dbReference type="AlphaFoldDB" id="A0A8T2SSD2"/>
<name>A0A8T2SSD2_CERRI</name>
<dbReference type="PANTHER" id="PTHR47297">
    <property type="match status" value="1"/>
</dbReference>
<dbReference type="CDD" id="cd00431">
    <property type="entry name" value="cysteine_hydrolases"/>
    <property type="match status" value="1"/>
</dbReference>
<keyword evidence="4" id="KW-1185">Reference proteome</keyword>
<dbReference type="Gene3D" id="3.40.50.850">
    <property type="entry name" value="Isochorismatase-like"/>
    <property type="match status" value="1"/>
</dbReference>
<dbReference type="Proteomes" id="UP000825935">
    <property type="component" value="Chromosome 18"/>
</dbReference>
<dbReference type="InterPro" id="IPR000868">
    <property type="entry name" value="Isochorismatase-like_dom"/>
</dbReference>
<dbReference type="InterPro" id="IPR044717">
    <property type="entry name" value="NIC1"/>
</dbReference>
<dbReference type="EMBL" id="CM035423">
    <property type="protein sequence ID" value="KAH7366172.1"/>
    <property type="molecule type" value="Genomic_DNA"/>
</dbReference>
<evidence type="ECO:0000259" key="2">
    <source>
        <dbReference type="Pfam" id="PF00857"/>
    </source>
</evidence>
<evidence type="ECO:0000313" key="3">
    <source>
        <dbReference type="EMBL" id="KAH7366172.1"/>
    </source>
</evidence>
<comment type="similarity">
    <text evidence="1">Belongs to the isochorismatase family.</text>
</comment>
<dbReference type="GO" id="GO:0019365">
    <property type="term" value="P:pyridine nucleotide salvage"/>
    <property type="evidence" value="ECO:0007669"/>
    <property type="project" value="InterPro"/>
</dbReference>
<dbReference type="Pfam" id="PF00857">
    <property type="entry name" value="Isochorismatase"/>
    <property type="match status" value="1"/>
</dbReference>
<dbReference type="PANTHER" id="PTHR47297:SF2">
    <property type="entry name" value="OS02G0606800 PROTEIN"/>
    <property type="match status" value="1"/>
</dbReference>
<accession>A0A8T2SSD2</accession>
<sequence>MQVKTEKLIEDVMGGSGLLEMLHRDMPIDSSTFSIKEGKTYGLVIVDEVNGFATPGAGNLAPRSFDPQIFLMVEETNKLAREFSRRNWPIIAFLDTHDPDKPEIPYPPHCIKGSGEENLVPDLQWLEEDKNAFLMRKDCINGYIGGLQPDGSNLISDWVRKNGVQVMVVVGICTDICVLDFVVTALSARNHGSLPPLEEVVVYSKGCATYNLPVEAAKVGGALAHPQAITHYMGLYIAKSRGALIADSITFPEYVDIHAQESRSQLMLHAL</sequence>
<dbReference type="GO" id="GO:0008936">
    <property type="term" value="F:nicotinamidase activity"/>
    <property type="evidence" value="ECO:0007669"/>
    <property type="project" value="InterPro"/>
</dbReference>
<dbReference type="SUPFAM" id="SSF52499">
    <property type="entry name" value="Isochorismatase-like hydrolases"/>
    <property type="match status" value="1"/>
</dbReference>
<protein>
    <recommendedName>
        <fullName evidence="2">Isochorismatase-like domain-containing protein</fullName>
    </recommendedName>
</protein>
<feature type="domain" description="Isochorismatase-like" evidence="2">
    <location>
        <begin position="43"/>
        <end position="212"/>
    </location>
</feature>
<dbReference type="InterPro" id="IPR036380">
    <property type="entry name" value="Isochorismatase-like_sf"/>
</dbReference>
<reference evidence="3" key="1">
    <citation type="submission" date="2021-08" db="EMBL/GenBank/DDBJ databases">
        <title>WGS assembly of Ceratopteris richardii.</title>
        <authorList>
            <person name="Marchant D.B."/>
            <person name="Chen G."/>
            <person name="Jenkins J."/>
            <person name="Shu S."/>
            <person name="Leebens-Mack J."/>
            <person name="Grimwood J."/>
            <person name="Schmutz J."/>
            <person name="Soltis P."/>
            <person name="Soltis D."/>
            <person name="Chen Z.-H."/>
        </authorList>
    </citation>
    <scope>NUCLEOTIDE SEQUENCE</scope>
    <source>
        <strain evidence="3">Whitten #5841</strain>
        <tissue evidence="3">Leaf</tissue>
    </source>
</reference>
<dbReference type="OrthoDB" id="2013482at2759"/>